<gene>
    <name evidence="3" type="ORF">TRICI_004722</name>
</gene>
<dbReference type="OrthoDB" id="4034212at2759"/>
<feature type="coiled-coil region" evidence="1">
    <location>
        <begin position="224"/>
        <end position="263"/>
    </location>
</feature>
<dbReference type="PANTHER" id="PTHR40130:SF1">
    <property type="entry name" value="SPINDLE POLE BODY-ASSOCIATED PROTEIN CUT12 DOMAIN-CONTAINING PROTEIN"/>
    <property type="match status" value="1"/>
</dbReference>
<protein>
    <submittedName>
        <fullName evidence="3">Uncharacterized protein</fullName>
    </submittedName>
</protein>
<evidence type="ECO:0000313" key="4">
    <source>
        <dbReference type="Proteomes" id="UP000761534"/>
    </source>
</evidence>
<dbReference type="Gene3D" id="1.20.58.80">
    <property type="entry name" value="Phosphotransferase system, lactose/cellobiose-type IIA subunit"/>
    <property type="match status" value="1"/>
</dbReference>
<feature type="compositionally biased region" description="Basic and acidic residues" evidence="2">
    <location>
        <begin position="145"/>
        <end position="154"/>
    </location>
</feature>
<name>A0A642V060_9ASCO</name>
<dbReference type="AlphaFoldDB" id="A0A642V060"/>
<feature type="region of interest" description="Disordered" evidence="2">
    <location>
        <begin position="145"/>
        <end position="164"/>
    </location>
</feature>
<accession>A0A642V060</accession>
<organism evidence="3 4">
    <name type="scientific">Trichomonascus ciferrii</name>
    <dbReference type="NCBI Taxonomy" id="44093"/>
    <lineage>
        <taxon>Eukaryota</taxon>
        <taxon>Fungi</taxon>
        <taxon>Dikarya</taxon>
        <taxon>Ascomycota</taxon>
        <taxon>Saccharomycotina</taxon>
        <taxon>Dipodascomycetes</taxon>
        <taxon>Dipodascales</taxon>
        <taxon>Trichomonascaceae</taxon>
        <taxon>Trichomonascus</taxon>
        <taxon>Trichomonascus ciferrii complex</taxon>
    </lineage>
</organism>
<dbReference type="Proteomes" id="UP000761534">
    <property type="component" value="Unassembled WGS sequence"/>
</dbReference>
<evidence type="ECO:0000313" key="3">
    <source>
        <dbReference type="EMBL" id="KAA8908909.1"/>
    </source>
</evidence>
<keyword evidence="1" id="KW-0175">Coiled coil</keyword>
<proteinExistence type="predicted"/>
<evidence type="ECO:0000256" key="1">
    <source>
        <dbReference type="SAM" id="Coils"/>
    </source>
</evidence>
<comment type="caution">
    <text evidence="3">The sequence shown here is derived from an EMBL/GenBank/DDBJ whole genome shotgun (WGS) entry which is preliminary data.</text>
</comment>
<keyword evidence="4" id="KW-1185">Reference proteome</keyword>
<evidence type="ECO:0000256" key="2">
    <source>
        <dbReference type="SAM" id="MobiDB-lite"/>
    </source>
</evidence>
<feature type="region of interest" description="Disordered" evidence="2">
    <location>
        <begin position="59"/>
        <end position="123"/>
    </location>
</feature>
<sequence length="284" mass="31742">MEKVNATLQRDYSKAIDLHVEASNKFEEAKVLTVNEEAQRTLDILAKQHLARSKFLSEQKNSIAMSEEKGSRGTTRPAQSDDLAGSLASARGIPESKRNQVNRQSSGGSTTSTPSKRGTDDDPIYKFYSTVNAVYSKSYQSALSKEETSSREQSSKYPIGSMSSAGTSESFYVVPNTSSLTYEELITENASLRQLINKTSIQLQAHEIASRKQKDAIKNGLIQLKNELTAKENARNKEHDAELEKLKGENDKLKIQIGRLKSRWDELKESARKRREDESTTEDT</sequence>
<dbReference type="VEuPathDB" id="FungiDB:TRICI_004722"/>
<feature type="compositionally biased region" description="Low complexity" evidence="2">
    <location>
        <begin position="105"/>
        <end position="116"/>
    </location>
</feature>
<reference evidence="3" key="1">
    <citation type="journal article" date="2019" name="G3 (Bethesda)">
        <title>Genome Assemblies of Two Rare Opportunistic Yeast Pathogens: Diutina rugosa (syn. Candida rugosa) and Trichomonascus ciferrii (syn. Candida ciferrii).</title>
        <authorList>
            <person name="Mixao V."/>
            <person name="Saus E."/>
            <person name="Hansen A.P."/>
            <person name="Lass-Florl C."/>
            <person name="Gabaldon T."/>
        </authorList>
    </citation>
    <scope>NUCLEOTIDE SEQUENCE</scope>
    <source>
        <strain evidence="3">CBS 4856</strain>
    </source>
</reference>
<feature type="compositionally biased region" description="Polar residues" evidence="2">
    <location>
        <begin position="155"/>
        <end position="164"/>
    </location>
</feature>
<dbReference type="PANTHER" id="PTHR40130">
    <property type="entry name" value="EXPRESSED PROTEIN"/>
    <property type="match status" value="1"/>
</dbReference>
<dbReference type="EMBL" id="SWFS01000356">
    <property type="protein sequence ID" value="KAA8908909.1"/>
    <property type="molecule type" value="Genomic_DNA"/>
</dbReference>